<sequence>MMSLTALLCYAAGAYTLFWIVDFLYGQRLRVILFPKRYAVWAGTQAPPPVGLDVTYREIKSFVFSKGVDLLDVLFESAFETAGYTAQQEPKFFVTADPPNIQAMLATQFKDFDTGSLRRLSLGPFLGRSIFTSDGDFWEHSRALFRPQFSRENINDLEATEKASEALIAACGDTTNGWLQVALSPLFYNFTLDTATEFLFGESLDSQDVAIRKVRGDENGEAVASSQQFVEAMEIISTTLLWRMRASIWYFIMDSPKFRRALRFIKSWAKKYVEAALEKPMPKRSVLSALATQCKDEDELRNQTLAILFAGRDTTASLLGWIFVRLSLNPDVYQKLREIVLAEFPIGARITFSQIKSCRYLQHIISETLRLHPTVPVNIRVATRHTTLPVGGGPDGSSPIPIRKGSMIAYSVYFMHRRKDLWGEDALEYKPERWERKVPAWHYLPFSGGPRICLGQQFALTEAGYMLIKMAQRFDVIEPVDWEEMAKMRREMGITLAVKDQVRVRMHKAEQ</sequence>
<dbReference type="InterPro" id="IPR002401">
    <property type="entry name" value="Cyt_P450_E_grp-I"/>
</dbReference>
<dbReference type="CDD" id="cd11063">
    <property type="entry name" value="CYP52"/>
    <property type="match status" value="1"/>
</dbReference>
<proteinExistence type="inferred from homology"/>
<dbReference type="OrthoDB" id="1470350at2759"/>
<dbReference type="GO" id="GO:0016705">
    <property type="term" value="F:oxidoreductase activity, acting on paired donors, with incorporation or reduction of molecular oxygen"/>
    <property type="evidence" value="ECO:0007669"/>
    <property type="project" value="InterPro"/>
</dbReference>
<evidence type="ECO:0000313" key="10">
    <source>
        <dbReference type="EMBL" id="QIW94585.1"/>
    </source>
</evidence>
<dbReference type="Gene3D" id="1.10.630.10">
    <property type="entry name" value="Cytochrome P450"/>
    <property type="match status" value="1"/>
</dbReference>
<keyword evidence="11" id="KW-1185">Reference proteome</keyword>
<dbReference type="AlphaFoldDB" id="A0A6H0XIP1"/>
<evidence type="ECO:0000256" key="2">
    <source>
        <dbReference type="ARBA" id="ARBA00010617"/>
    </source>
</evidence>
<evidence type="ECO:0000256" key="1">
    <source>
        <dbReference type="ARBA" id="ARBA00001971"/>
    </source>
</evidence>
<evidence type="ECO:0000256" key="6">
    <source>
        <dbReference type="ARBA" id="ARBA00023004"/>
    </source>
</evidence>
<keyword evidence="6 8" id="KW-0408">Iron</keyword>
<evidence type="ECO:0008006" key="12">
    <source>
        <dbReference type="Google" id="ProtNLM"/>
    </source>
</evidence>
<reference evidence="10 11" key="1">
    <citation type="journal article" date="2016" name="Sci. Rep.">
        <title>Peltaster fructicola genome reveals evolution from an invasive phytopathogen to an ectophytic parasite.</title>
        <authorList>
            <person name="Xu C."/>
            <person name="Chen H."/>
            <person name="Gleason M.L."/>
            <person name="Xu J.R."/>
            <person name="Liu H."/>
            <person name="Zhang R."/>
            <person name="Sun G."/>
        </authorList>
    </citation>
    <scope>NUCLEOTIDE SEQUENCE [LARGE SCALE GENOMIC DNA]</scope>
    <source>
        <strain evidence="10 11">LNHT1506</strain>
    </source>
</reference>
<dbReference type="PRINTS" id="PR00463">
    <property type="entry name" value="EP450I"/>
</dbReference>
<dbReference type="InterPro" id="IPR047146">
    <property type="entry name" value="Cyt_P450_E_CYP52_fungi"/>
</dbReference>
<organism evidence="10 11">
    <name type="scientific">Peltaster fructicola</name>
    <dbReference type="NCBI Taxonomy" id="286661"/>
    <lineage>
        <taxon>Eukaryota</taxon>
        <taxon>Fungi</taxon>
        <taxon>Dikarya</taxon>
        <taxon>Ascomycota</taxon>
        <taxon>Pezizomycotina</taxon>
        <taxon>Dothideomycetes</taxon>
        <taxon>Dothideomycetes incertae sedis</taxon>
        <taxon>Peltaster</taxon>
    </lineage>
</organism>
<dbReference type="GO" id="GO:0004497">
    <property type="term" value="F:monooxygenase activity"/>
    <property type="evidence" value="ECO:0007669"/>
    <property type="project" value="UniProtKB-KW"/>
</dbReference>
<keyword evidence="5 9" id="KW-0560">Oxidoreductase</keyword>
<feature type="binding site" description="axial binding residue" evidence="8">
    <location>
        <position position="453"/>
    </location>
    <ligand>
        <name>heme</name>
        <dbReference type="ChEBI" id="CHEBI:30413"/>
    </ligand>
    <ligandPart>
        <name>Fe</name>
        <dbReference type="ChEBI" id="CHEBI:18248"/>
    </ligandPart>
</feature>
<dbReference type="SUPFAM" id="SSF48264">
    <property type="entry name" value="Cytochrome P450"/>
    <property type="match status" value="1"/>
</dbReference>
<name>A0A6H0XIP1_9PEZI</name>
<keyword evidence="7 9" id="KW-0503">Monooxygenase</keyword>
<evidence type="ECO:0000256" key="8">
    <source>
        <dbReference type="PIRSR" id="PIRSR602401-1"/>
    </source>
</evidence>
<evidence type="ECO:0000313" key="11">
    <source>
        <dbReference type="Proteomes" id="UP000503462"/>
    </source>
</evidence>
<dbReference type="InterPro" id="IPR001128">
    <property type="entry name" value="Cyt_P450"/>
</dbReference>
<comment type="cofactor">
    <cofactor evidence="1 8">
        <name>heme</name>
        <dbReference type="ChEBI" id="CHEBI:30413"/>
    </cofactor>
</comment>
<evidence type="ECO:0000256" key="4">
    <source>
        <dbReference type="ARBA" id="ARBA00022723"/>
    </source>
</evidence>
<dbReference type="PROSITE" id="PS00086">
    <property type="entry name" value="CYTOCHROME_P450"/>
    <property type="match status" value="1"/>
</dbReference>
<dbReference type="Pfam" id="PF00067">
    <property type="entry name" value="p450"/>
    <property type="match status" value="1"/>
</dbReference>
<dbReference type="GO" id="GO:0005506">
    <property type="term" value="F:iron ion binding"/>
    <property type="evidence" value="ECO:0007669"/>
    <property type="project" value="InterPro"/>
</dbReference>
<gene>
    <name evidence="10" type="ORF">AMS68_000103</name>
</gene>
<evidence type="ECO:0000256" key="3">
    <source>
        <dbReference type="ARBA" id="ARBA00022617"/>
    </source>
</evidence>
<protein>
    <recommendedName>
        <fullName evidence="12">Cytochrome P450</fullName>
    </recommendedName>
</protein>
<evidence type="ECO:0000256" key="9">
    <source>
        <dbReference type="RuleBase" id="RU000461"/>
    </source>
</evidence>
<dbReference type="PANTHER" id="PTHR24287">
    <property type="entry name" value="P450, PUTATIVE (EUROFUNG)-RELATED"/>
    <property type="match status" value="1"/>
</dbReference>
<dbReference type="GO" id="GO:0020037">
    <property type="term" value="F:heme binding"/>
    <property type="evidence" value="ECO:0007669"/>
    <property type="project" value="InterPro"/>
</dbReference>
<keyword evidence="3 8" id="KW-0349">Heme</keyword>
<dbReference type="Proteomes" id="UP000503462">
    <property type="component" value="Chromosome 1"/>
</dbReference>
<evidence type="ECO:0000256" key="7">
    <source>
        <dbReference type="ARBA" id="ARBA00023033"/>
    </source>
</evidence>
<accession>A0A6H0XIP1</accession>
<dbReference type="PANTHER" id="PTHR24287:SF1">
    <property type="entry name" value="P450, PUTATIVE (EUROFUNG)-RELATED"/>
    <property type="match status" value="1"/>
</dbReference>
<dbReference type="PRINTS" id="PR00385">
    <property type="entry name" value="P450"/>
</dbReference>
<keyword evidence="4 8" id="KW-0479">Metal-binding</keyword>
<dbReference type="InterPro" id="IPR017972">
    <property type="entry name" value="Cyt_P450_CS"/>
</dbReference>
<comment type="similarity">
    <text evidence="2 9">Belongs to the cytochrome P450 family.</text>
</comment>
<evidence type="ECO:0000256" key="5">
    <source>
        <dbReference type="ARBA" id="ARBA00023002"/>
    </source>
</evidence>
<dbReference type="EMBL" id="CP051139">
    <property type="protein sequence ID" value="QIW94585.1"/>
    <property type="molecule type" value="Genomic_DNA"/>
</dbReference>
<dbReference type="InterPro" id="IPR036396">
    <property type="entry name" value="Cyt_P450_sf"/>
</dbReference>